<dbReference type="Pfam" id="PF01850">
    <property type="entry name" value="PIN"/>
    <property type="match status" value="1"/>
</dbReference>
<dbReference type="Gene3D" id="3.40.50.1010">
    <property type="entry name" value="5'-nuclease"/>
    <property type="match status" value="1"/>
</dbReference>
<sequence>MKVKEALAGVTRLYLDTAPVIYLVERNPQFFDQVCEIFKRIDEGQLTVVASPITLAECLVGAYRNSQTEVAANFVQLLTQEAVDFVQISGAIGDLAAQLRVKHNLKLIDAFQIAVALEAGCEAFLTNDAQLQKVPDLRILVISELEI</sequence>
<evidence type="ECO:0000313" key="2">
    <source>
        <dbReference type="EMBL" id="ACL46952.1"/>
    </source>
</evidence>
<dbReference type="SUPFAM" id="SSF88723">
    <property type="entry name" value="PIN domain-like"/>
    <property type="match status" value="1"/>
</dbReference>
<dbReference type="EMBL" id="CP001344">
    <property type="protein sequence ID" value="ACL46952.1"/>
    <property type="molecule type" value="Genomic_DNA"/>
</dbReference>
<dbReference type="CDD" id="cd09854">
    <property type="entry name" value="PIN_VapC-like"/>
    <property type="match status" value="1"/>
</dbReference>
<proteinExistence type="predicted"/>
<dbReference type="InterPro" id="IPR029060">
    <property type="entry name" value="PIN-like_dom_sf"/>
</dbReference>
<organism evidence="2">
    <name type="scientific">Cyanothece sp. (strain PCC 7425 / ATCC 29141)</name>
    <dbReference type="NCBI Taxonomy" id="395961"/>
    <lineage>
        <taxon>Bacteria</taxon>
        <taxon>Bacillati</taxon>
        <taxon>Cyanobacteriota</taxon>
        <taxon>Cyanophyceae</taxon>
        <taxon>Gomontiellales</taxon>
        <taxon>Cyanothecaceae</taxon>
        <taxon>Cyanothece</taxon>
    </lineage>
</organism>
<name>B8HL87_CYAP4</name>
<dbReference type="KEGG" id="cyn:Cyan7425_4646"/>
<accession>B8HL87</accession>
<gene>
    <name evidence="2" type="ordered locus">Cyan7425_4646</name>
</gene>
<feature type="domain" description="PIN" evidence="1">
    <location>
        <begin position="14"/>
        <end position="135"/>
    </location>
</feature>
<dbReference type="HOGENOM" id="CLU_125353_0_0_3"/>
<dbReference type="OrthoDB" id="8907463at2"/>
<dbReference type="InterPro" id="IPR002716">
    <property type="entry name" value="PIN_dom"/>
</dbReference>
<protein>
    <submittedName>
        <fullName evidence="2">PilT protein domain protein</fullName>
    </submittedName>
</protein>
<evidence type="ECO:0000259" key="1">
    <source>
        <dbReference type="Pfam" id="PF01850"/>
    </source>
</evidence>
<dbReference type="eggNOG" id="COG1848">
    <property type="taxonomic scope" value="Bacteria"/>
</dbReference>
<dbReference type="AlphaFoldDB" id="B8HL87"/>
<dbReference type="STRING" id="395961.Cyan7425_4646"/>
<reference evidence="2" key="1">
    <citation type="submission" date="2009-01" db="EMBL/GenBank/DDBJ databases">
        <title>Complete sequence of chromosome Cyanothece sp. PCC 7425.</title>
        <authorList>
            <consortium name="US DOE Joint Genome Institute"/>
            <person name="Lucas S."/>
            <person name="Copeland A."/>
            <person name="Lapidus A."/>
            <person name="Glavina del Rio T."/>
            <person name="Dalin E."/>
            <person name="Tice H."/>
            <person name="Bruce D."/>
            <person name="Goodwin L."/>
            <person name="Pitluck S."/>
            <person name="Sims D."/>
            <person name="Meineke L."/>
            <person name="Brettin T."/>
            <person name="Detter J.C."/>
            <person name="Han C."/>
            <person name="Larimer F."/>
            <person name="Land M."/>
            <person name="Hauser L."/>
            <person name="Kyrpides N."/>
            <person name="Ovchinnikova G."/>
            <person name="Liberton M."/>
            <person name="Stoeckel J."/>
            <person name="Banerjee A."/>
            <person name="Singh A."/>
            <person name="Page L."/>
            <person name="Sato H."/>
            <person name="Zhao L."/>
            <person name="Sherman L."/>
            <person name="Pakrasi H."/>
            <person name="Richardson P."/>
        </authorList>
    </citation>
    <scope>NUCLEOTIDE SEQUENCE</scope>
    <source>
        <strain evidence="2">PCC 7425</strain>
    </source>
</reference>